<name>A0A8J4DLW5_9ACTN</name>
<dbReference type="InterPro" id="IPR027417">
    <property type="entry name" value="P-loop_NTPase"/>
</dbReference>
<dbReference type="EMBL" id="BOOY01000041">
    <property type="protein sequence ID" value="GIJ06386.1"/>
    <property type="molecule type" value="Genomic_DNA"/>
</dbReference>
<dbReference type="Pfam" id="PF13604">
    <property type="entry name" value="AAA_30"/>
    <property type="match status" value="1"/>
</dbReference>
<feature type="compositionally biased region" description="Basic and acidic residues" evidence="1">
    <location>
        <begin position="1513"/>
        <end position="1536"/>
    </location>
</feature>
<feature type="domain" description="TrwC relaxase" evidence="2">
    <location>
        <begin position="10"/>
        <end position="392"/>
    </location>
</feature>
<dbReference type="Pfam" id="PF08751">
    <property type="entry name" value="TrwC"/>
    <property type="match status" value="1"/>
</dbReference>
<accession>A0A8J4DLW5</accession>
<dbReference type="Proteomes" id="UP000652013">
    <property type="component" value="Unassembled WGS sequence"/>
</dbReference>
<dbReference type="InterPro" id="IPR014862">
    <property type="entry name" value="TrwC"/>
</dbReference>
<sequence length="1587" mass="170767">MVMTVHKLSAGDGYTYLTRNIAGGDVDRTRSQDAAAYYTAEGNPPGTWIGRGAPLLGLAGTHVTEEQMRALFGHGMHPDADAAIARHQAAHIHAGTTDRQLARVAVDARRAARLGRAFPVYAALAPFEDRVDERLAVITAETGRAPTDAEAAKIRREEAARGRGGVAGYDVVFAPVKSAALLWALDPRPHVRQAVWDAHHAAKDDTLTMLEEHAAFTRTGTGGIAQIGTHGLVAVAFDHYDSRDGDPNLHTHVAISNKICGDDGVWRALDGRALYRLTVAASEHYNTTFQAALTERLGVAWTPRTVPGKDDPIHEITGIPAELIAHYSRRRNRLYARYETLLAAYRREHGHDPDAAVCHRLARQATLDTRHGKKPPRSLAAMRAAWTGELRDAFGPGAVARVMAAVPPPDAAPRAFAAPSDADVTTLAGRVLAAVAEHRATWTEWNVRAEAERLVRAVTPATTAAAAAALVGRVVAAALAPGASISVEAPSLVDEPAALRRADGTSVFVQHRATRYTSQAVLDAEQRLLTAARTATQHAMPADTVTAALRDFDQRTRHPLDPGQRRLVAAFATSDALLAVGIGAAGTGKTTAMRAYLHTARAHGRSVVPLATSAASAAVLAADLGVPAENLHKFLHDHRHAAPTTPPGEPAPRAAAFEVRPGDVILVDEAGMAGTFNLDRLRVVAVRHGAVIRLLGDHRQLAAVESGGVLRLIATDVGAAELETVHRFTDPAEAAATTKLRVGDSTALDHYETRNRIRGGSRHAMLDGVYTGWHADIAAGKVSIMCAAANRDVAALAARARLDRVTLGRVEPGGVALHDGNTAGRGDWVIARRNERRLTHHNGRDFVRNGDGWTVTARHRDGSLTVRHLRHRGTLRLPADYVAAHVELLYATTVHRAQGDTVDTTHALVTGEVARENLYVAATRARERTHLYTVTHELLDLDEDRRLDRTRYDPDGRAAREVLEGILATDTAELTATETIRAAQHDAASLATLMPRMVHAAEQAVQPHYRHLTEQVFGPAMAARVAHDPAWPIVVHTLMTAHQQGWQPEQLLAAATRYGPMDDARSAAQLLAWRLSDVTDHTPVPAPLAPPDRAQAARYAALLEHHTGTRPPVGALQCTPPALHNGTPARRTPDDGYTPVDAADLDHITLDNASAGDPARLEAITEADRRHLAANGVARAEQRPPETLRHHQAVTDALGDRLADVVRRQPGWSALHAAVARAHHADHDASRVLSAVAGSRSLLDAGDTAQVLACRLNRYLAAQPTPAAAERNNGTWATIGWILAGHERAGGDPDTLLAAAPGGVPLHDLAAHITEAAQAAALDRRDHRAVPPWTPPADASRAGKSAAYTGYLTDSERAIEARVARLADDAATRRPAWTTAFGAEPHDPQKRAHWRRQLGIAAAYRDQYAAADDDPRHPLGPYIEPGRAGYHAYWHAVDALARAHTGSSVPSDNATHRVAVDTYWALPEPARRAVATTVIGRVGILWQGDTASPDEAITQPVYRFHLSRALRDHGHLAPDPKPHVEATRARGEDARPSRMNRLRRPTTAGPRQRIRAVPRQEPAGRSGPTPVTEPRPVQQDPGPRYRL</sequence>
<feature type="region of interest" description="Disordered" evidence="1">
    <location>
        <begin position="1513"/>
        <end position="1587"/>
    </location>
</feature>
<dbReference type="Gene3D" id="3.40.50.300">
    <property type="entry name" value="P-loop containing nucleotide triphosphate hydrolases"/>
    <property type="match status" value="2"/>
</dbReference>
<dbReference type="CDD" id="cd18809">
    <property type="entry name" value="SF1_C_RecD"/>
    <property type="match status" value="1"/>
</dbReference>
<dbReference type="RefSeq" id="WP_203941567.1">
    <property type="nucleotide sequence ID" value="NZ_BAAAGJ010000013.1"/>
</dbReference>
<comment type="caution">
    <text evidence="3">The sequence shown here is derived from an EMBL/GenBank/DDBJ whole genome shotgun (WGS) entry which is preliminary data.</text>
</comment>
<gene>
    <name evidence="3" type="ORF">Sya03_57380</name>
</gene>
<reference evidence="3" key="1">
    <citation type="submission" date="2021-01" db="EMBL/GenBank/DDBJ databases">
        <title>Whole genome shotgun sequence of Spirilliplanes yamanashiensis NBRC 15828.</title>
        <authorList>
            <person name="Komaki H."/>
            <person name="Tamura T."/>
        </authorList>
    </citation>
    <scope>NUCLEOTIDE SEQUENCE</scope>
    <source>
        <strain evidence="3">NBRC 15828</strain>
    </source>
</reference>
<evidence type="ECO:0000256" key="1">
    <source>
        <dbReference type="SAM" id="MobiDB-lite"/>
    </source>
</evidence>
<dbReference type="SUPFAM" id="SSF52540">
    <property type="entry name" value="P-loop containing nucleoside triphosphate hydrolases"/>
    <property type="match status" value="2"/>
</dbReference>
<dbReference type="SUPFAM" id="SSF55464">
    <property type="entry name" value="Origin of replication-binding domain, RBD-like"/>
    <property type="match status" value="1"/>
</dbReference>
<dbReference type="NCBIfam" id="NF041492">
    <property type="entry name" value="MobF"/>
    <property type="match status" value="1"/>
</dbReference>
<keyword evidence="4" id="KW-1185">Reference proteome</keyword>
<evidence type="ECO:0000259" key="2">
    <source>
        <dbReference type="Pfam" id="PF08751"/>
    </source>
</evidence>
<evidence type="ECO:0000313" key="3">
    <source>
        <dbReference type="EMBL" id="GIJ06386.1"/>
    </source>
</evidence>
<proteinExistence type="predicted"/>
<protein>
    <recommendedName>
        <fullName evidence="2">TrwC relaxase domain-containing protein</fullName>
    </recommendedName>
</protein>
<organism evidence="3 4">
    <name type="scientific">Spirilliplanes yamanashiensis</name>
    <dbReference type="NCBI Taxonomy" id="42233"/>
    <lineage>
        <taxon>Bacteria</taxon>
        <taxon>Bacillati</taxon>
        <taxon>Actinomycetota</taxon>
        <taxon>Actinomycetes</taxon>
        <taxon>Micromonosporales</taxon>
        <taxon>Micromonosporaceae</taxon>
        <taxon>Spirilliplanes</taxon>
    </lineage>
</organism>
<evidence type="ECO:0000313" key="4">
    <source>
        <dbReference type="Proteomes" id="UP000652013"/>
    </source>
</evidence>